<evidence type="ECO:0000256" key="1">
    <source>
        <dbReference type="SAM" id="MobiDB-lite"/>
    </source>
</evidence>
<feature type="region of interest" description="Disordered" evidence="1">
    <location>
        <begin position="1"/>
        <end position="40"/>
    </location>
</feature>
<feature type="compositionally biased region" description="Basic and acidic residues" evidence="1">
    <location>
        <begin position="77"/>
        <end position="89"/>
    </location>
</feature>
<evidence type="ECO:0000313" key="3">
    <source>
        <dbReference type="Proteomes" id="UP001434883"/>
    </source>
</evidence>
<sequence>MAASSFSSPFYRPWEEPASCGVSHSDIRSSLQKQSTPSMFHVSASTYPDERQLYQQTSTLDVRLDTAKQPFAGGKEISFEGAHRSHDDPTEADTQTAHGGREQFLMESVNRMMTELEFIKEQATSSSFRRPYPSEQLYNNHFSLPLSHKRSYLVPVAGQRLPGHYFPLSLS</sequence>
<feature type="region of interest" description="Disordered" evidence="1">
    <location>
        <begin position="73"/>
        <end position="100"/>
    </location>
</feature>
<reference evidence="2 3" key="1">
    <citation type="submission" date="2021-06" db="EMBL/GenBank/DDBJ databases">
        <authorList>
            <person name="Palmer J.M."/>
        </authorList>
    </citation>
    <scope>NUCLEOTIDE SEQUENCE [LARGE SCALE GENOMIC DNA]</scope>
    <source>
        <strain evidence="2 3">XC_2019</strain>
        <tissue evidence="2">Muscle</tissue>
    </source>
</reference>
<dbReference type="EMBL" id="JAHRIN010071682">
    <property type="protein sequence ID" value="MEQ2216695.1"/>
    <property type="molecule type" value="Genomic_DNA"/>
</dbReference>
<gene>
    <name evidence="2" type="ORF">XENOCAPTIV_020651</name>
</gene>
<name>A0ABV0S925_9TELE</name>
<accession>A0ABV0S925</accession>
<protein>
    <submittedName>
        <fullName evidence="2">Uncharacterized protein</fullName>
    </submittedName>
</protein>
<keyword evidence="3" id="KW-1185">Reference proteome</keyword>
<comment type="caution">
    <text evidence="2">The sequence shown here is derived from an EMBL/GenBank/DDBJ whole genome shotgun (WGS) entry which is preliminary data.</text>
</comment>
<organism evidence="2 3">
    <name type="scientific">Xenoophorus captivus</name>
    <dbReference type="NCBI Taxonomy" id="1517983"/>
    <lineage>
        <taxon>Eukaryota</taxon>
        <taxon>Metazoa</taxon>
        <taxon>Chordata</taxon>
        <taxon>Craniata</taxon>
        <taxon>Vertebrata</taxon>
        <taxon>Euteleostomi</taxon>
        <taxon>Actinopterygii</taxon>
        <taxon>Neopterygii</taxon>
        <taxon>Teleostei</taxon>
        <taxon>Neoteleostei</taxon>
        <taxon>Acanthomorphata</taxon>
        <taxon>Ovalentaria</taxon>
        <taxon>Atherinomorphae</taxon>
        <taxon>Cyprinodontiformes</taxon>
        <taxon>Goodeidae</taxon>
        <taxon>Xenoophorus</taxon>
    </lineage>
</organism>
<dbReference type="Proteomes" id="UP001434883">
    <property type="component" value="Unassembled WGS sequence"/>
</dbReference>
<feature type="compositionally biased region" description="Polar residues" evidence="1">
    <location>
        <begin position="28"/>
        <end position="40"/>
    </location>
</feature>
<evidence type="ECO:0000313" key="2">
    <source>
        <dbReference type="EMBL" id="MEQ2216695.1"/>
    </source>
</evidence>
<proteinExistence type="predicted"/>